<dbReference type="Proteomes" id="UP001630127">
    <property type="component" value="Unassembled WGS sequence"/>
</dbReference>
<organism evidence="2 3">
    <name type="scientific">Cinchona calisaya</name>
    <dbReference type="NCBI Taxonomy" id="153742"/>
    <lineage>
        <taxon>Eukaryota</taxon>
        <taxon>Viridiplantae</taxon>
        <taxon>Streptophyta</taxon>
        <taxon>Embryophyta</taxon>
        <taxon>Tracheophyta</taxon>
        <taxon>Spermatophyta</taxon>
        <taxon>Magnoliopsida</taxon>
        <taxon>eudicotyledons</taxon>
        <taxon>Gunneridae</taxon>
        <taxon>Pentapetalae</taxon>
        <taxon>asterids</taxon>
        <taxon>lamiids</taxon>
        <taxon>Gentianales</taxon>
        <taxon>Rubiaceae</taxon>
        <taxon>Cinchonoideae</taxon>
        <taxon>Cinchoneae</taxon>
        <taxon>Cinchona</taxon>
    </lineage>
</organism>
<dbReference type="EMBL" id="JBJUIK010000005">
    <property type="protein sequence ID" value="KAL3528121.1"/>
    <property type="molecule type" value="Genomic_DNA"/>
</dbReference>
<dbReference type="AlphaFoldDB" id="A0ABD3A8J4"/>
<accession>A0ABD3A8J4</accession>
<keyword evidence="3" id="KW-1185">Reference proteome</keyword>
<evidence type="ECO:0000313" key="2">
    <source>
        <dbReference type="EMBL" id="KAL3528121.1"/>
    </source>
</evidence>
<sequence>MSKPNSPEASQERWRSWPKICEEYCPIPEKPSYQNVVIPMPKIPESPAVKSPQPDPTSGKDAQFANFDDHNEDTTGETFDRGTSADEEEDNVDGNPNTNEVYAPELPAEIPVYQHQMS</sequence>
<comment type="caution">
    <text evidence="2">The sequence shown here is derived from an EMBL/GenBank/DDBJ whole genome shotgun (WGS) entry which is preliminary data.</text>
</comment>
<evidence type="ECO:0000313" key="3">
    <source>
        <dbReference type="Proteomes" id="UP001630127"/>
    </source>
</evidence>
<protein>
    <submittedName>
        <fullName evidence="2">Uncharacterized protein</fullName>
    </submittedName>
</protein>
<reference evidence="2 3" key="1">
    <citation type="submission" date="2024-11" db="EMBL/GenBank/DDBJ databases">
        <title>A near-complete genome assembly of Cinchona calisaya.</title>
        <authorList>
            <person name="Lian D.C."/>
            <person name="Zhao X.W."/>
            <person name="Wei L."/>
        </authorList>
    </citation>
    <scope>NUCLEOTIDE SEQUENCE [LARGE SCALE GENOMIC DNA]</scope>
    <source>
        <tissue evidence="2">Nenye</tissue>
    </source>
</reference>
<name>A0ABD3A8J4_9GENT</name>
<proteinExistence type="predicted"/>
<feature type="compositionally biased region" description="Basic and acidic residues" evidence="1">
    <location>
        <begin position="67"/>
        <end position="84"/>
    </location>
</feature>
<evidence type="ECO:0000256" key="1">
    <source>
        <dbReference type="SAM" id="MobiDB-lite"/>
    </source>
</evidence>
<gene>
    <name evidence="2" type="ORF">ACH5RR_012777</name>
</gene>
<feature type="region of interest" description="Disordered" evidence="1">
    <location>
        <begin position="42"/>
        <end position="118"/>
    </location>
</feature>